<organism evidence="1 2">
    <name type="scientific">Solanum verrucosum</name>
    <dbReference type="NCBI Taxonomy" id="315347"/>
    <lineage>
        <taxon>Eukaryota</taxon>
        <taxon>Viridiplantae</taxon>
        <taxon>Streptophyta</taxon>
        <taxon>Embryophyta</taxon>
        <taxon>Tracheophyta</taxon>
        <taxon>Spermatophyta</taxon>
        <taxon>Magnoliopsida</taxon>
        <taxon>eudicotyledons</taxon>
        <taxon>Gunneridae</taxon>
        <taxon>Pentapetalae</taxon>
        <taxon>asterids</taxon>
        <taxon>lamiids</taxon>
        <taxon>Solanales</taxon>
        <taxon>Solanaceae</taxon>
        <taxon>Solanoideae</taxon>
        <taxon>Solaneae</taxon>
        <taxon>Solanum</taxon>
    </lineage>
</organism>
<accession>A0AAF0T7R9</accession>
<gene>
    <name evidence="1" type="ORF">MTR67_000758</name>
</gene>
<evidence type="ECO:0008006" key="3">
    <source>
        <dbReference type="Google" id="ProtNLM"/>
    </source>
</evidence>
<keyword evidence="2" id="KW-1185">Reference proteome</keyword>
<dbReference type="AlphaFoldDB" id="A0AAF0T7R9"/>
<dbReference type="Proteomes" id="UP001234989">
    <property type="component" value="Chromosome 1"/>
</dbReference>
<evidence type="ECO:0000313" key="1">
    <source>
        <dbReference type="EMBL" id="WMV07373.1"/>
    </source>
</evidence>
<evidence type="ECO:0000313" key="2">
    <source>
        <dbReference type="Proteomes" id="UP001234989"/>
    </source>
</evidence>
<dbReference type="EMBL" id="CP133612">
    <property type="protein sequence ID" value="WMV07373.1"/>
    <property type="molecule type" value="Genomic_DNA"/>
</dbReference>
<sequence length="246" mass="26577">MNSVVSLPAMMSAAAAPPLANFTATTASRPTAPSIQCSLLFYVRHHVYSHKKYSKNGITIKYRDLLKHIRPEKGYSSTSVRGTIYCSNQKERDVGLPSDHIAVGAKVIYAAAPAMGHNQESHPECNSRVPAILTTLEKMKLTSKLVEGIDSLHLSICLRVEASRKVQSRAILALPWISVTGNGSKVLQAVAAQHPVDIKAKPACNIQCHPFRGSDVVEVQNFRPATTDDIGSVHAGPYISGLEKVA</sequence>
<protein>
    <recommendedName>
        <fullName evidence="3">Histone deacetylase</fullName>
    </recommendedName>
</protein>
<reference evidence="1" key="1">
    <citation type="submission" date="2023-08" db="EMBL/GenBank/DDBJ databases">
        <title>A de novo genome assembly of Solanum verrucosum Schlechtendal, a Mexican diploid species geographically isolated from the other diploid A-genome species in potato relatives.</title>
        <authorList>
            <person name="Hosaka K."/>
        </authorList>
    </citation>
    <scope>NUCLEOTIDE SEQUENCE</scope>
    <source>
        <tissue evidence="1">Young leaves</tissue>
    </source>
</reference>
<name>A0AAF0T7R9_SOLVR</name>
<proteinExistence type="predicted"/>